<dbReference type="SUPFAM" id="SSF52091">
    <property type="entry name" value="SpoIIaa-like"/>
    <property type="match status" value="1"/>
</dbReference>
<sequence length="94" mass="9793">MAETEPEPLILDPDEWMDAPQAVIDAILARTGPRLVINASNSGALPGSVAQLLLAARRTAAARDQTLLIVQPSQAAQASLSALGLDHLLTEDGV</sequence>
<dbReference type="Pfam" id="PF13466">
    <property type="entry name" value="STAS_2"/>
    <property type="match status" value="1"/>
</dbReference>
<dbReference type="Gene3D" id="3.30.750.24">
    <property type="entry name" value="STAS domain"/>
    <property type="match status" value="1"/>
</dbReference>
<reference evidence="2 3" key="1">
    <citation type="submission" date="2022-10" db="EMBL/GenBank/DDBJ databases">
        <title>Pararhodobacter sp. nov., isolated from marine algae.</title>
        <authorList>
            <person name="Choi B.J."/>
            <person name="Kim J.M."/>
            <person name="Lee J.K."/>
            <person name="Choi D.G."/>
            <person name="Jeon C.O."/>
        </authorList>
    </citation>
    <scope>NUCLEOTIDE SEQUENCE [LARGE SCALE GENOMIC DNA]</scope>
    <source>
        <strain evidence="2 3">ZQ420</strain>
    </source>
</reference>
<accession>A0ABT3GWW0</accession>
<dbReference type="EMBL" id="JAPDFL010000001">
    <property type="protein sequence ID" value="MCW1932030.1"/>
    <property type="molecule type" value="Genomic_DNA"/>
</dbReference>
<evidence type="ECO:0000259" key="1">
    <source>
        <dbReference type="Pfam" id="PF13466"/>
    </source>
</evidence>
<comment type="caution">
    <text evidence="2">The sequence shown here is derived from an EMBL/GenBank/DDBJ whole genome shotgun (WGS) entry which is preliminary data.</text>
</comment>
<dbReference type="InterPro" id="IPR058548">
    <property type="entry name" value="MlaB-like_STAS"/>
</dbReference>
<gene>
    <name evidence="2" type="ORF">OKW52_07075</name>
</gene>
<name>A0ABT3GWW0_9RHOB</name>
<dbReference type="RefSeq" id="WP_264505101.1">
    <property type="nucleotide sequence ID" value="NZ_JAPDFL010000001.1"/>
</dbReference>
<organism evidence="2 3">
    <name type="scientific">Pararhodobacter zhoushanensis</name>
    <dbReference type="NCBI Taxonomy" id="2479545"/>
    <lineage>
        <taxon>Bacteria</taxon>
        <taxon>Pseudomonadati</taxon>
        <taxon>Pseudomonadota</taxon>
        <taxon>Alphaproteobacteria</taxon>
        <taxon>Rhodobacterales</taxon>
        <taxon>Paracoccaceae</taxon>
        <taxon>Pararhodobacter</taxon>
    </lineage>
</organism>
<dbReference type="Proteomes" id="UP001208938">
    <property type="component" value="Unassembled WGS sequence"/>
</dbReference>
<protein>
    <submittedName>
        <fullName evidence="2">STAS domain-containing protein</fullName>
    </submittedName>
</protein>
<keyword evidence="3" id="KW-1185">Reference proteome</keyword>
<proteinExistence type="predicted"/>
<evidence type="ECO:0000313" key="2">
    <source>
        <dbReference type="EMBL" id="MCW1932030.1"/>
    </source>
</evidence>
<dbReference type="InterPro" id="IPR036513">
    <property type="entry name" value="STAS_dom_sf"/>
</dbReference>
<evidence type="ECO:0000313" key="3">
    <source>
        <dbReference type="Proteomes" id="UP001208938"/>
    </source>
</evidence>
<feature type="domain" description="MlaB-like STAS" evidence="1">
    <location>
        <begin position="25"/>
        <end position="86"/>
    </location>
</feature>